<dbReference type="Proteomes" id="UP000199005">
    <property type="component" value="Unassembled WGS sequence"/>
</dbReference>
<evidence type="ECO:0000256" key="1">
    <source>
        <dbReference type="SAM" id="MobiDB-lite"/>
    </source>
</evidence>
<dbReference type="EMBL" id="FNYO01000030">
    <property type="protein sequence ID" value="SEI98822.1"/>
    <property type="molecule type" value="Genomic_DNA"/>
</dbReference>
<name>A0A1H6VEV6_9GAMM</name>
<dbReference type="RefSeq" id="WP_090900222.1">
    <property type="nucleotide sequence ID" value="NZ_FNYO01000030.1"/>
</dbReference>
<accession>A0A1H6VEV6</accession>
<organism evidence="2 3">
    <name type="scientific">Azotobacter beijerinckii</name>
    <dbReference type="NCBI Taxonomy" id="170623"/>
    <lineage>
        <taxon>Bacteria</taxon>
        <taxon>Pseudomonadati</taxon>
        <taxon>Pseudomonadota</taxon>
        <taxon>Gammaproteobacteria</taxon>
        <taxon>Pseudomonadales</taxon>
        <taxon>Pseudomonadaceae</taxon>
        <taxon>Azotobacter</taxon>
    </lineage>
</organism>
<dbReference type="AlphaFoldDB" id="A0A1H6VEV6"/>
<proteinExistence type="predicted"/>
<reference evidence="2 3" key="1">
    <citation type="submission" date="2016-10" db="EMBL/GenBank/DDBJ databases">
        <authorList>
            <person name="de Groot N.N."/>
        </authorList>
    </citation>
    <scope>NUCLEOTIDE SEQUENCE [LARGE SCALE GENOMIC DNA]</scope>
    <source>
        <strain evidence="2 3">DSM 1041</strain>
    </source>
</reference>
<evidence type="ECO:0000313" key="2">
    <source>
        <dbReference type="EMBL" id="SEI98822.1"/>
    </source>
</evidence>
<feature type="region of interest" description="Disordered" evidence="1">
    <location>
        <begin position="48"/>
        <end position="74"/>
    </location>
</feature>
<sequence length="74" mass="8317">MAWLNVLKDFRLNLEGSIKVFKAGLQEVEDEVAQHWYVREHSEPLSPKQAKALQAVSEPDQAIDPATVDQKSEG</sequence>
<gene>
    <name evidence="2" type="ORF">SAMN04244579_02712</name>
</gene>
<protein>
    <submittedName>
        <fullName evidence="2">Uncharacterized protein</fullName>
    </submittedName>
</protein>
<dbReference type="STRING" id="170623.SAMN04244579_02712"/>
<evidence type="ECO:0000313" key="3">
    <source>
        <dbReference type="Proteomes" id="UP000199005"/>
    </source>
</evidence>